<dbReference type="EMBL" id="QPJM01000013">
    <property type="protein sequence ID" value="RCW80653.1"/>
    <property type="molecule type" value="Genomic_DNA"/>
</dbReference>
<name>A0A368YK87_9HYPH</name>
<proteinExistence type="predicted"/>
<organism evidence="1 2">
    <name type="scientific">Phyllobacterium bourgognense</name>
    <dbReference type="NCBI Taxonomy" id="314236"/>
    <lineage>
        <taxon>Bacteria</taxon>
        <taxon>Pseudomonadati</taxon>
        <taxon>Pseudomonadota</taxon>
        <taxon>Alphaproteobacteria</taxon>
        <taxon>Hyphomicrobiales</taxon>
        <taxon>Phyllobacteriaceae</taxon>
        <taxon>Phyllobacterium</taxon>
    </lineage>
</organism>
<evidence type="ECO:0000313" key="1">
    <source>
        <dbReference type="EMBL" id="RCW80653.1"/>
    </source>
</evidence>
<keyword evidence="2" id="KW-1185">Reference proteome</keyword>
<accession>A0A368YK87</accession>
<protein>
    <submittedName>
        <fullName evidence="1">Uncharacterized protein</fullName>
    </submittedName>
</protein>
<comment type="caution">
    <text evidence="1">The sequence shown here is derived from an EMBL/GenBank/DDBJ whole genome shotgun (WGS) entry which is preliminary data.</text>
</comment>
<dbReference type="AlphaFoldDB" id="A0A368YK87"/>
<evidence type="ECO:0000313" key="2">
    <source>
        <dbReference type="Proteomes" id="UP000253324"/>
    </source>
</evidence>
<reference evidence="1 2" key="1">
    <citation type="submission" date="2018-07" db="EMBL/GenBank/DDBJ databases">
        <title>Genomic Encyclopedia of Type Strains, Phase III (KMG-III): the genomes of soil and plant-associated and newly described type strains.</title>
        <authorList>
            <person name="Whitman W."/>
        </authorList>
    </citation>
    <scope>NUCLEOTIDE SEQUENCE [LARGE SCALE GENOMIC DNA]</scope>
    <source>
        <strain evidence="1 2">31-25a</strain>
    </source>
</reference>
<gene>
    <name evidence="1" type="ORF">C7476_113126</name>
</gene>
<dbReference type="Proteomes" id="UP000253324">
    <property type="component" value="Unassembled WGS sequence"/>
</dbReference>
<sequence>MKTALAKIERNDSIWLRFALGSGEIRGRGEPRMVVFENRSAANIFVHEHRKRRKTPFAGRHGVNIDRP</sequence>